<dbReference type="GeneID" id="15804376"/>
<proteinExistence type="predicted"/>
<evidence type="ECO:0000256" key="1">
    <source>
        <dbReference type="SAM" id="MobiDB-lite"/>
    </source>
</evidence>
<feature type="compositionally biased region" description="Acidic residues" evidence="1">
    <location>
        <begin position="361"/>
        <end position="376"/>
    </location>
</feature>
<evidence type="ECO:0000313" key="3">
    <source>
        <dbReference type="Proteomes" id="UP000031512"/>
    </source>
</evidence>
<dbReference type="VEuPathDB" id="PiroplasmaDB:BEWA_013000"/>
<feature type="region of interest" description="Disordered" evidence="1">
    <location>
        <begin position="304"/>
        <end position="422"/>
    </location>
</feature>
<dbReference type="KEGG" id="beq:BEWA_013000"/>
<dbReference type="InterPro" id="IPR007480">
    <property type="entry name" value="DUF529"/>
</dbReference>
<dbReference type="AlphaFoldDB" id="L1LBN3"/>
<name>L1LBN3_THEEQ</name>
<dbReference type="EMBL" id="ACOU01000004">
    <property type="protein sequence ID" value="EKX72741.1"/>
    <property type="molecule type" value="Genomic_DNA"/>
</dbReference>
<protein>
    <submittedName>
        <fullName evidence="2">Uncharacterized protein</fullName>
    </submittedName>
</protein>
<accession>L1LBN3</accession>
<reference evidence="2 3" key="1">
    <citation type="journal article" date="2012" name="BMC Genomics">
        <title>Comparative genomic analysis and phylogenetic position of Theileria equi.</title>
        <authorList>
            <person name="Kappmeyer L.S."/>
            <person name="Thiagarajan M."/>
            <person name="Herndon D.R."/>
            <person name="Ramsay J.D."/>
            <person name="Caler E."/>
            <person name="Djikeng A."/>
            <person name="Gillespie J.J."/>
            <person name="Lau A.O."/>
            <person name="Roalson E.H."/>
            <person name="Silva J.C."/>
            <person name="Silva M.G."/>
            <person name="Suarez C.E."/>
            <person name="Ueti M.W."/>
            <person name="Nene V.M."/>
            <person name="Mealey R.H."/>
            <person name="Knowles D.P."/>
            <person name="Brayton K.A."/>
        </authorList>
    </citation>
    <scope>NUCLEOTIDE SEQUENCE [LARGE SCALE GENOMIC DNA]</scope>
    <source>
        <strain evidence="2 3">WA</strain>
    </source>
</reference>
<dbReference type="Proteomes" id="UP000031512">
    <property type="component" value="Unassembled WGS sequence"/>
</dbReference>
<gene>
    <name evidence="2" type="ORF">BEWA_013000</name>
</gene>
<comment type="caution">
    <text evidence="2">The sequence shown here is derived from an EMBL/GenBank/DDBJ whole genome shotgun (WGS) entry which is preliminary data.</text>
</comment>
<keyword evidence="3" id="KW-1185">Reference proteome</keyword>
<evidence type="ECO:0000313" key="2">
    <source>
        <dbReference type="EMBL" id="EKX72741.1"/>
    </source>
</evidence>
<dbReference type="RefSeq" id="XP_004832193.1">
    <property type="nucleotide sequence ID" value="XM_004832136.1"/>
</dbReference>
<organism evidence="2 3">
    <name type="scientific">Theileria equi strain WA</name>
    <dbReference type="NCBI Taxonomy" id="1537102"/>
    <lineage>
        <taxon>Eukaryota</taxon>
        <taxon>Sar</taxon>
        <taxon>Alveolata</taxon>
        <taxon>Apicomplexa</taxon>
        <taxon>Aconoidasida</taxon>
        <taxon>Piroplasmida</taxon>
        <taxon>Theileriidae</taxon>
        <taxon>Theileria</taxon>
    </lineage>
</organism>
<sequence length="524" mass="57289">MPYGRPKERKDAMYYSQVLPPGGGLGLKYYMKKYDGKWASLNNGFDLTAYEVLQRASNVVNDEPANSSLSKVDSSLFNALDSFEENVPVPQSAEQPATTPITLDLASPDNSNINVDEQTFGEVLLKSYFPRKDHHISSVVENGVTLWKATGDEKCTSVQSHVQDSTVMTIGIKSGDDLEAKFFEKNGGVWKNVDKRYFEHRLHSMKDFSAHAGERLGGPETLPEEVLTKENEDLPEVGTLKVESPVESNDELNFASLGCPLGGYSGSGIPVEDLKPVVEKVEPQDDKDLLEAPVEELGELEALPEATVLEPEEDAETQGERITTNGSPDENDGILSVVDMDDLDSVASGDGDKIGKGNMEYELDDSVAGEEEEDDIEKGQKNFRSTLPPATESSSKTNANREASVPKPTTPVTLDLSKPDKDKVEIKQGAEEGFNMKNYTPKDAKVTSVVDGGATLWTASREEKLTSAGSSTKGNESILYLEIDNGNSVKTLKFFEKVGTEWKSIKEDEFSTKFKAMVESVLPT</sequence>
<dbReference type="Pfam" id="PF04385">
    <property type="entry name" value="FAINT"/>
    <property type="match status" value="2"/>
</dbReference>
<feature type="compositionally biased region" description="Polar residues" evidence="1">
    <location>
        <begin position="391"/>
        <end position="401"/>
    </location>
</feature>